<name>A0A2V3PS24_9BACT</name>
<reference evidence="3 4" key="1">
    <citation type="submission" date="2018-03" db="EMBL/GenBank/DDBJ databases">
        <title>Genomic Encyclopedia of Archaeal and Bacterial Type Strains, Phase II (KMG-II): from individual species to whole genera.</title>
        <authorList>
            <person name="Goeker M."/>
        </authorList>
    </citation>
    <scope>NUCLEOTIDE SEQUENCE [LARGE SCALE GENOMIC DNA]</scope>
    <source>
        <strain evidence="3 4">DSM 100214</strain>
    </source>
</reference>
<evidence type="ECO:0000256" key="1">
    <source>
        <dbReference type="ARBA" id="ARBA00022801"/>
    </source>
</evidence>
<dbReference type="Gene3D" id="3.40.50.850">
    <property type="entry name" value="Isochorismatase-like"/>
    <property type="match status" value="1"/>
</dbReference>
<dbReference type="EMBL" id="QICL01000002">
    <property type="protein sequence ID" value="PXV67997.1"/>
    <property type="molecule type" value="Genomic_DNA"/>
</dbReference>
<dbReference type="InterPro" id="IPR036380">
    <property type="entry name" value="Isochorismatase-like_sf"/>
</dbReference>
<dbReference type="AlphaFoldDB" id="A0A2V3PS24"/>
<dbReference type="OrthoDB" id="9791276at2"/>
<accession>A0A2V3PS24</accession>
<dbReference type="SUPFAM" id="SSF52499">
    <property type="entry name" value="Isochorismatase-like hydrolases"/>
    <property type="match status" value="1"/>
</dbReference>
<dbReference type="CDD" id="cd01014">
    <property type="entry name" value="nicotinamidase_related"/>
    <property type="match status" value="1"/>
</dbReference>
<keyword evidence="4" id="KW-1185">Reference proteome</keyword>
<feature type="domain" description="Isochorismatase-like" evidence="2">
    <location>
        <begin position="7"/>
        <end position="177"/>
    </location>
</feature>
<evidence type="ECO:0000313" key="3">
    <source>
        <dbReference type="EMBL" id="PXV67997.1"/>
    </source>
</evidence>
<dbReference type="InterPro" id="IPR000868">
    <property type="entry name" value="Isochorismatase-like_dom"/>
</dbReference>
<proteinExistence type="predicted"/>
<keyword evidence="1" id="KW-0378">Hydrolase</keyword>
<dbReference type="Pfam" id="PF00857">
    <property type="entry name" value="Isochorismatase"/>
    <property type="match status" value="1"/>
</dbReference>
<sequence length="186" mass="20256">MNAQQKALVIIDIQNDYFTGGNMPLVGSEEAVLNAKLVLEQFRKEGLPVIHIQHVSDRPGSIFFVPGTKGVEIHSEVAPLESEKIIVKHYPNSFRETELSDYLKSKGISDLVICGMMTSMCVDATTRAAKDFGYNCTVIGDACAAPNLEINGKPVSGENVHNAFLAALNYFYATVVNAKDYDVAAK</sequence>
<evidence type="ECO:0000259" key="2">
    <source>
        <dbReference type="Pfam" id="PF00857"/>
    </source>
</evidence>
<protein>
    <submittedName>
        <fullName evidence="3">Nicotinamidase-related amidase</fullName>
    </submittedName>
</protein>
<dbReference type="GO" id="GO:0016787">
    <property type="term" value="F:hydrolase activity"/>
    <property type="evidence" value="ECO:0007669"/>
    <property type="project" value="UniProtKB-KW"/>
</dbReference>
<dbReference type="Proteomes" id="UP000247973">
    <property type="component" value="Unassembled WGS sequence"/>
</dbReference>
<evidence type="ECO:0000313" key="4">
    <source>
        <dbReference type="Proteomes" id="UP000247973"/>
    </source>
</evidence>
<dbReference type="PANTHER" id="PTHR43540:SF1">
    <property type="entry name" value="ISOCHORISMATASE HYDROLASE"/>
    <property type="match status" value="1"/>
</dbReference>
<dbReference type="InterPro" id="IPR050272">
    <property type="entry name" value="Isochorismatase-like_hydrls"/>
</dbReference>
<organism evidence="3 4">
    <name type="scientific">Dysgonomonas alginatilytica</name>
    <dbReference type="NCBI Taxonomy" id="1605892"/>
    <lineage>
        <taxon>Bacteria</taxon>
        <taxon>Pseudomonadati</taxon>
        <taxon>Bacteroidota</taxon>
        <taxon>Bacteroidia</taxon>
        <taxon>Bacteroidales</taxon>
        <taxon>Dysgonomonadaceae</taxon>
        <taxon>Dysgonomonas</taxon>
    </lineage>
</organism>
<dbReference type="PANTHER" id="PTHR43540">
    <property type="entry name" value="PEROXYUREIDOACRYLATE/UREIDOACRYLATE AMIDOHYDROLASE-RELATED"/>
    <property type="match status" value="1"/>
</dbReference>
<gene>
    <name evidence="3" type="ORF">CLV62_10227</name>
</gene>
<comment type="caution">
    <text evidence="3">The sequence shown here is derived from an EMBL/GenBank/DDBJ whole genome shotgun (WGS) entry which is preliminary data.</text>
</comment>